<dbReference type="PRINTS" id="PR01790">
    <property type="entry name" value="SMP30FAMILY"/>
</dbReference>
<proteinExistence type="inferred from homology"/>
<feature type="binding site" evidence="4">
    <location>
        <position position="194"/>
    </location>
    <ligand>
        <name>a divalent metal cation</name>
        <dbReference type="ChEBI" id="CHEBI:60240"/>
    </ligand>
</feature>
<evidence type="ECO:0000313" key="7">
    <source>
        <dbReference type="EMBL" id="TDV56559.1"/>
    </source>
</evidence>
<evidence type="ECO:0000259" key="6">
    <source>
        <dbReference type="SMART" id="SM00458"/>
    </source>
</evidence>
<dbReference type="CDD" id="cd23451">
    <property type="entry name" value="beta-trefoil_Ricin_laminarinase"/>
    <property type="match status" value="1"/>
</dbReference>
<evidence type="ECO:0000313" key="8">
    <source>
        <dbReference type="Proteomes" id="UP000294927"/>
    </source>
</evidence>
<name>A0A4R7W3N8_9PSEU</name>
<comment type="caution">
    <text evidence="7">The sequence shown here is derived from an EMBL/GenBank/DDBJ whole genome shotgun (WGS) entry which is preliminary data.</text>
</comment>
<dbReference type="InterPro" id="IPR013658">
    <property type="entry name" value="SGL"/>
</dbReference>
<feature type="binding site" evidence="4">
    <location>
        <position position="291"/>
    </location>
    <ligand>
        <name>substrate</name>
    </ligand>
</feature>
<dbReference type="Pfam" id="PF00652">
    <property type="entry name" value="Ricin_B_lectin"/>
    <property type="match status" value="1"/>
</dbReference>
<comment type="similarity">
    <text evidence="1">Belongs to the SMP-30/CGR1 family.</text>
</comment>
<dbReference type="PANTHER" id="PTHR47572">
    <property type="entry name" value="LIPOPROTEIN-RELATED"/>
    <property type="match status" value="1"/>
</dbReference>
<keyword evidence="4" id="KW-0479">Metal-binding</keyword>
<dbReference type="SUPFAM" id="SSF50370">
    <property type="entry name" value="Ricin B-like lectins"/>
    <property type="match status" value="1"/>
</dbReference>
<accession>A0A4R7W3N8</accession>
<feature type="active site" description="Proton donor/acceptor" evidence="3">
    <location>
        <position position="387"/>
    </location>
</feature>
<evidence type="ECO:0000256" key="2">
    <source>
        <dbReference type="ARBA" id="ARBA00022801"/>
    </source>
</evidence>
<dbReference type="InterPro" id="IPR011042">
    <property type="entry name" value="6-blade_b-propeller_TolB-like"/>
</dbReference>
<keyword evidence="4" id="KW-0862">Zinc</keyword>
<dbReference type="GO" id="GO:0046872">
    <property type="term" value="F:metal ion binding"/>
    <property type="evidence" value="ECO:0007669"/>
    <property type="project" value="UniProtKB-KW"/>
</dbReference>
<dbReference type="SMART" id="SM00458">
    <property type="entry name" value="RICIN"/>
    <property type="match status" value="1"/>
</dbReference>
<dbReference type="Pfam" id="PF08450">
    <property type="entry name" value="SGL"/>
    <property type="match status" value="1"/>
</dbReference>
<feature type="chain" id="PRO_5039434138" evidence="5">
    <location>
        <begin position="30"/>
        <end position="469"/>
    </location>
</feature>
<dbReference type="EMBL" id="SOCP01000002">
    <property type="protein sequence ID" value="TDV56559.1"/>
    <property type="molecule type" value="Genomic_DNA"/>
</dbReference>
<dbReference type="AlphaFoldDB" id="A0A4R7W3N8"/>
<evidence type="ECO:0000256" key="1">
    <source>
        <dbReference type="ARBA" id="ARBA00008853"/>
    </source>
</evidence>
<feature type="domain" description="Ricin B lectin" evidence="6">
    <location>
        <begin position="33"/>
        <end position="156"/>
    </location>
</feature>
<dbReference type="GO" id="GO:0016787">
    <property type="term" value="F:hydrolase activity"/>
    <property type="evidence" value="ECO:0007669"/>
    <property type="project" value="UniProtKB-KW"/>
</dbReference>
<dbReference type="Proteomes" id="UP000294927">
    <property type="component" value="Unassembled WGS sequence"/>
</dbReference>
<feature type="signal peptide" evidence="5">
    <location>
        <begin position="1"/>
        <end position="29"/>
    </location>
</feature>
<dbReference type="InterPro" id="IPR035992">
    <property type="entry name" value="Ricin_B-like_lectins"/>
</dbReference>
<organism evidence="7 8">
    <name type="scientific">Actinophytocola oryzae</name>
    <dbReference type="NCBI Taxonomy" id="502181"/>
    <lineage>
        <taxon>Bacteria</taxon>
        <taxon>Bacillati</taxon>
        <taxon>Actinomycetota</taxon>
        <taxon>Actinomycetes</taxon>
        <taxon>Pseudonocardiales</taxon>
        <taxon>Pseudonocardiaceae</taxon>
    </lineage>
</organism>
<dbReference type="PROSITE" id="PS50231">
    <property type="entry name" value="RICIN_B_LECTIN"/>
    <property type="match status" value="1"/>
</dbReference>
<evidence type="ECO:0000256" key="4">
    <source>
        <dbReference type="PIRSR" id="PIRSR605511-2"/>
    </source>
</evidence>
<evidence type="ECO:0000256" key="5">
    <source>
        <dbReference type="SAM" id="SignalP"/>
    </source>
</evidence>
<reference evidence="7 8" key="1">
    <citation type="submission" date="2019-03" db="EMBL/GenBank/DDBJ databases">
        <title>Genomic Encyclopedia of Archaeal and Bacterial Type Strains, Phase II (KMG-II): from individual species to whole genera.</title>
        <authorList>
            <person name="Goeker M."/>
        </authorList>
    </citation>
    <scope>NUCLEOTIDE SEQUENCE [LARGE SCALE GENOMIC DNA]</scope>
    <source>
        <strain evidence="7 8">DSM 45499</strain>
    </source>
</reference>
<protein>
    <submittedName>
        <fullName evidence="7">Sugar lactone lactonase YvrE</fullName>
    </submittedName>
</protein>
<sequence length="469" mass="48106">MTNRLTRRVFAVAVTAVALSGLAVTGAAAAAANGTITGIGGKCVDVTGGSNANGTRVQLWTCGGGTAQQWSVRDDGSISALGKCLDVAAASTANGAAVQLYDCNGTGAQRWTADAGRLVNAGSGKCLDATGVSSANGTPLQIWSCSTGANQQWTLPVPTQEPPNGPCPQGPFGNPLPSPTSTATKVRDGFNFLEGPTWDAATQTLLLSNMRDGTGSQNVQPSDILRYTPATGAFETFIANAGGNGLAISRDGKSVLAATHDQRSVSSYDLTTRQRTTVAANHQGRLFNSPNDLTIGATGTVYFTDPDFQRANRPDQMSGRTGVFRVSGGVVTLIDDTIREPNGIELSPDGRTLYVGGNGTGKVYRYPVNADGSTGTRSDFASLNGSDGGTVDCAGNVYQATYNDGKVNVLSSSGQSLGTISAGRNTTNVAFGGPDGKTLFITSGTPSTGGNTGNFGLYSIRLNVPGWPY</sequence>
<dbReference type="InterPro" id="IPR000772">
    <property type="entry name" value="Ricin_B_lectin"/>
</dbReference>
<dbReference type="InterPro" id="IPR006311">
    <property type="entry name" value="TAT_signal"/>
</dbReference>
<evidence type="ECO:0000256" key="3">
    <source>
        <dbReference type="PIRSR" id="PIRSR605511-1"/>
    </source>
</evidence>
<dbReference type="SUPFAM" id="SSF63829">
    <property type="entry name" value="Calcium-dependent phosphotriesterase"/>
    <property type="match status" value="1"/>
</dbReference>
<dbReference type="InterPro" id="IPR051262">
    <property type="entry name" value="SMP-30/CGR1_Lactonase"/>
</dbReference>
<dbReference type="Gene3D" id="2.120.10.30">
    <property type="entry name" value="TolB, C-terminal domain"/>
    <property type="match status" value="1"/>
</dbReference>
<feature type="binding site" evidence="4">
    <location>
        <position position="342"/>
    </location>
    <ligand>
        <name>a divalent metal cation</name>
        <dbReference type="ChEBI" id="CHEBI:60240"/>
    </ligand>
</feature>
<dbReference type="Gene3D" id="2.80.10.50">
    <property type="match status" value="2"/>
</dbReference>
<dbReference type="PANTHER" id="PTHR47572:SF4">
    <property type="entry name" value="LACTONASE DRP35"/>
    <property type="match status" value="1"/>
</dbReference>
<dbReference type="PROSITE" id="PS51318">
    <property type="entry name" value="TAT"/>
    <property type="match status" value="1"/>
</dbReference>
<dbReference type="OrthoDB" id="241638at2"/>
<keyword evidence="2" id="KW-0378">Hydrolase</keyword>
<dbReference type="InterPro" id="IPR005511">
    <property type="entry name" value="SMP-30"/>
</dbReference>
<comment type="cofactor">
    <cofactor evidence="4">
        <name>Zn(2+)</name>
        <dbReference type="ChEBI" id="CHEBI:29105"/>
    </cofactor>
    <text evidence="4">Binds 1 divalent metal cation per subunit.</text>
</comment>
<dbReference type="RefSeq" id="WP_133901788.1">
    <property type="nucleotide sequence ID" value="NZ_SOCP01000002.1"/>
</dbReference>
<keyword evidence="8" id="KW-1185">Reference proteome</keyword>
<gene>
    <name evidence="7" type="ORF">CLV71_102626</name>
</gene>
<feature type="binding site" evidence="4">
    <location>
        <position position="387"/>
    </location>
    <ligand>
        <name>a divalent metal cation</name>
        <dbReference type="ChEBI" id="CHEBI:60240"/>
    </ligand>
</feature>
<keyword evidence="5" id="KW-0732">Signal</keyword>